<gene>
    <name evidence="1" type="ORF">RSF11_004475</name>
</gene>
<dbReference type="Pfam" id="PF10765">
    <property type="entry name" value="Phage_P22_NinX"/>
    <property type="match status" value="1"/>
</dbReference>
<comment type="caution">
    <text evidence="1">The sequence shown here is derived from an EMBL/GenBank/DDBJ whole genome shotgun (WGS) entry which is preliminary data.</text>
</comment>
<reference evidence="1" key="1">
    <citation type="submission" date="2023-02" db="EMBL/GenBank/DDBJ databases">
        <authorList>
            <person name="Ashton P.M."/>
            <person name="Dallman T."/>
            <person name="Nair S."/>
            <person name="De Pinna E."/>
            <person name="Peters T."/>
            <person name="Grant K."/>
        </authorList>
    </citation>
    <scope>NUCLEOTIDE SEQUENCE</scope>
    <source>
        <strain evidence="1">01103883</strain>
    </source>
</reference>
<dbReference type="EMBL" id="ABNAVX010000087">
    <property type="protein sequence ID" value="ELI8104688.1"/>
    <property type="molecule type" value="Genomic_DNA"/>
</dbReference>
<organism evidence="1 2">
    <name type="scientific">Yersinia enterocolitica</name>
    <dbReference type="NCBI Taxonomy" id="630"/>
    <lineage>
        <taxon>Bacteria</taxon>
        <taxon>Pseudomonadati</taxon>
        <taxon>Pseudomonadota</taxon>
        <taxon>Gammaproteobacteria</taxon>
        <taxon>Enterobacterales</taxon>
        <taxon>Yersiniaceae</taxon>
        <taxon>Yersinia</taxon>
    </lineage>
</organism>
<accession>A0AAD2V3X8</accession>
<sequence length="118" mass="13435">MKDYSAMSDFEINKAVADIAMNGTWHLEPSHPSNTTGGWLYGSNGIQTYPMPDYCKNPADAYPIMLEHGIGIDYDGISWTASDWRENKHSDWRNHPESPLRLAMIVFLMMKDRESSHA</sequence>
<dbReference type="Proteomes" id="UP001182355">
    <property type="component" value="Unassembled WGS sequence"/>
</dbReference>
<name>A0AAD2V3X8_YEREN</name>
<evidence type="ECO:0000313" key="2">
    <source>
        <dbReference type="Proteomes" id="UP001182355"/>
    </source>
</evidence>
<protein>
    <submittedName>
        <fullName evidence="1">DUF2591 family protein</fullName>
    </submittedName>
</protein>
<dbReference type="InterPro" id="IPR019701">
    <property type="entry name" value="Phage_P22_NinX"/>
</dbReference>
<dbReference type="AlphaFoldDB" id="A0AAD2V3X8"/>
<evidence type="ECO:0000313" key="1">
    <source>
        <dbReference type="EMBL" id="ELI8104688.1"/>
    </source>
</evidence>
<proteinExistence type="predicted"/>